<dbReference type="Proteomes" id="UP001324115">
    <property type="component" value="Unassembled WGS sequence"/>
</dbReference>
<evidence type="ECO:0000313" key="2">
    <source>
        <dbReference type="Proteomes" id="UP001324115"/>
    </source>
</evidence>
<reference evidence="1 2" key="1">
    <citation type="journal article" date="2023" name="G3 (Bethesda)">
        <title>A haplotype-resolved chromosome-scale genome for Quercus rubra L. provides insights into the genetics of adaptive traits for red oak species.</title>
        <authorList>
            <person name="Kapoor B."/>
            <person name="Jenkins J."/>
            <person name="Schmutz J."/>
            <person name="Zhebentyayeva T."/>
            <person name="Kuelheim C."/>
            <person name="Coggeshall M."/>
            <person name="Heim C."/>
            <person name="Lasky J.R."/>
            <person name="Leites L."/>
            <person name="Islam-Faridi N."/>
            <person name="Romero-Severson J."/>
            <person name="DeLeo V.L."/>
            <person name="Lucas S.M."/>
            <person name="Lazic D."/>
            <person name="Gailing O."/>
            <person name="Carlson J."/>
            <person name="Staton M."/>
        </authorList>
    </citation>
    <scope>NUCLEOTIDE SEQUENCE [LARGE SCALE GENOMIC DNA]</scope>
    <source>
        <strain evidence="1">Pseudo-F2</strain>
    </source>
</reference>
<protein>
    <recommendedName>
        <fullName evidence="3">Retrotransposon gag domain-containing protein</fullName>
    </recommendedName>
</protein>
<keyword evidence="2" id="KW-1185">Reference proteome</keyword>
<organism evidence="1 2">
    <name type="scientific">Quercus rubra</name>
    <name type="common">Northern red oak</name>
    <name type="synonym">Quercus borealis</name>
    <dbReference type="NCBI Taxonomy" id="3512"/>
    <lineage>
        <taxon>Eukaryota</taxon>
        <taxon>Viridiplantae</taxon>
        <taxon>Streptophyta</taxon>
        <taxon>Embryophyta</taxon>
        <taxon>Tracheophyta</taxon>
        <taxon>Spermatophyta</taxon>
        <taxon>Magnoliopsida</taxon>
        <taxon>eudicotyledons</taxon>
        <taxon>Gunneridae</taxon>
        <taxon>Pentapetalae</taxon>
        <taxon>rosids</taxon>
        <taxon>fabids</taxon>
        <taxon>Fagales</taxon>
        <taxon>Fagaceae</taxon>
        <taxon>Quercus</taxon>
    </lineage>
</organism>
<dbReference type="EMBL" id="JAXUIC010000011">
    <property type="protein sequence ID" value="KAK4564182.1"/>
    <property type="molecule type" value="Genomic_DNA"/>
</dbReference>
<accession>A0AAN7I534</accession>
<name>A0AAN7I534_QUERU</name>
<evidence type="ECO:0000313" key="1">
    <source>
        <dbReference type="EMBL" id="KAK4564182.1"/>
    </source>
</evidence>
<gene>
    <name evidence="1" type="ORF">RGQ29_006319</name>
</gene>
<evidence type="ECO:0008006" key="3">
    <source>
        <dbReference type="Google" id="ProtNLM"/>
    </source>
</evidence>
<comment type="caution">
    <text evidence="1">The sequence shown here is derived from an EMBL/GenBank/DDBJ whole genome shotgun (WGS) entry which is preliminary data.</text>
</comment>
<proteinExistence type="predicted"/>
<dbReference type="AlphaFoldDB" id="A0AAN7I534"/>
<sequence>MAETRATIILNETIASLKSTTDHHNKDIQEIHKITSIHTRTLNEMSQQLATFLQKLNASESVDHNLENPYRPEDRNSHKSVSRFYRLVKLDFPRFSGEEPTSWIYKANQYFRYYKISKSEKLMMASFHMEGEALVWFQEGEEAGVFGNWEALIQAILTRFGSTA</sequence>